<feature type="transmembrane region" description="Helical" evidence="3">
    <location>
        <begin position="262"/>
        <end position="280"/>
    </location>
</feature>
<keyword evidence="1" id="KW-0813">Transport</keyword>
<dbReference type="Proteomes" id="UP000199574">
    <property type="component" value="Chromosome I"/>
</dbReference>
<evidence type="ECO:0000256" key="2">
    <source>
        <dbReference type="SAM" id="MobiDB-lite"/>
    </source>
</evidence>
<keyword evidence="1" id="KW-0998">Cell outer membrane</keyword>
<evidence type="ECO:0000256" key="3">
    <source>
        <dbReference type="SAM" id="Phobius"/>
    </source>
</evidence>
<keyword evidence="5" id="KW-0675">Receptor</keyword>
<feature type="compositionally biased region" description="Low complexity" evidence="2">
    <location>
        <begin position="398"/>
        <end position="415"/>
    </location>
</feature>
<keyword evidence="3" id="KW-1133">Transmembrane helix</keyword>
<evidence type="ECO:0000259" key="4">
    <source>
        <dbReference type="Pfam" id="PF05569"/>
    </source>
</evidence>
<dbReference type="RefSeq" id="WP_091606008.1">
    <property type="nucleotide sequence ID" value="NZ_LT629754.1"/>
</dbReference>
<dbReference type="EMBL" id="LT629754">
    <property type="protein sequence ID" value="SDS91318.1"/>
    <property type="molecule type" value="Genomic_DNA"/>
</dbReference>
<protein>
    <submittedName>
        <fullName evidence="5">TonB-dependent Receptor Plug Domain</fullName>
    </submittedName>
</protein>
<feature type="transmembrane region" description="Helical" evidence="3">
    <location>
        <begin position="6"/>
        <end position="26"/>
    </location>
</feature>
<evidence type="ECO:0000313" key="6">
    <source>
        <dbReference type="Proteomes" id="UP000199574"/>
    </source>
</evidence>
<dbReference type="Gene3D" id="2.170.130.10">
    <property type="entry name" value="TonB-dependent receptor, plug domain"/>
    <property type="match status" value="1"/>
</dbReference>
<keyword evidence="1 3" id="KW-0812">Transmembrane</keyword>
<feature type="transmembrane region" description="Helical" evidence="3">
    <location>
        <begin position="87"/>
        <end position="107"/>
    </location>
</feature>
<comment type="subcellular location">
    <subcellularLocation>
        <location evidence="1">Cell outer membrane</location>
        <topology evidence="1">Multi-pass membrane protein</topology>
    </subcellularLocation>
</comment>
<feature type="region of interest" description="Disordered" evidence="2">
    <location>
        <begin position="396"/>
        <end position="415"/>
    </location>
</feature>
<dbReference type="PROSITE" id="PS52016">
    <property type="entry name" value="TONB_DEPENDENT_REC_3"/>
    <property type="match status" value="1"/>
</dbReference>
<organism evidence="5 6">
    <name type="scientific">Maribacter dokdonensis</name>
    <dbReference type="NCBI Taxonomy" id="320912"/>
    <lineage>
        <taxon>Bacteria</taxon>
        <taxon>Pseudomonadati</taxon>
        <taxon>Bacteroidota</taxon>
        <taxon>Flavobacteriia</taxon>
        <taxon>Flavobacteriales</taxon>
        <taxon>Flavobacteriaceae</taxon>
        <taxon>Maribacter</taxon>
    </lineage>
</organism>
<comment type="similarity">
    <text evidence="1">Belongs to the TonB-dependent receptor family.</text>
</comment>
<dbReference type="InterPro" id="IPR008756">
    <property type="entry name" value="Peptidase_M56"/>
</dbReference>
<reference evidence="5 6" key="1">
    <citation type="submission" date="2016-10" db="EMBL/GenBank/DDBJ databases">
        <authorList>
            <person name="Varghese N."/>
            <person name="Submissions S."/>
        </authorList>
    </citation>
    <scope>NUCLEOTIDE SEQUENCE [LARGE SCALE GENOMIC DNA]</scope>
    <source>
        <strain evidence="5 6">MAR_2009_60</strain>
    </source>
</reference>
<dbReference type="Pfam" id="PF05569">
    <property type="entry name" value="Peptidase_M56"/>
    <property type="match status" value="1"/>
</dbReference>
<dbReference type="CDD" id="cd07341">
    <property type="entry name" value="M56_BlaR1_MecR1_like"/>
    <property type="match status" value="1"/>
</dbReference>
<dbReference type="SUPFAM" id="SSF56935">
    <property type="entry name" value="Porins"/>
    <property type="match status" value="1"/>
</dbReference>
<sequence>MEAFCYYLLKSGLVLGLFFICYQFLLSRETFYTFNRSFLLLGLFTSVLFPLIYITNTITLPVQTINEATNNIILPNEQNNFIGNSPFNIALAIYGIGASLFLTKFLLQIYKLRKLIQNGNKKHIDSVSHIVTTDNVTPFSFFKAIVYNPSLHDKKELKSIISHEEVHAQQKHSYDVVFMEIFLALQWFNPFAWYYRIAIKQNLEFLADTDNTEIKLNKKDYQYILLKQAVGQQNLSIINPFFNSLIKKRIVMINQQKSKKVNAIKSLFILPMLALFLISFNTKEVYTTNEKNISDNTIEILIDKNTTDDQLVKIKNDLIKESFDFSYTTVRNKNSEIQNISIEINGGNKNKGEVSSRFNSASDNDTIDKIHIIIDTDKNSLFISHVDVAHNVTSAKKTSNSNNNNQQISISTSSSGEYDLKVSEETDKGFKFISGNDNKEPLFFVDGKKWESKEVSNLDPNKIASMNVIKGLSAQEQYGEDGKNGVVEITLKK</sequence>
<accession>A0ABY0UMB8</accession>
<proteinExistence type="inferred from homology"/>
<evidence type="ECO:0000313" key="5">
    <source>
        <dbReference type="EMBL" id="SDS91318.1"/>
    </source>
</evidence>
<keyword evidence="1 3" id="KW-0472">Membrane</keyword>
<keyword evidence="6" id="KW-1185">Reference proteome</keyword>
<dbReference type="GeneID" id="90594529"/>
<keyword evidence="1" id="KW-1134">Transmembrane beta strand</keyword>
<dbReference type="InterPro" id="IPR039426">
    <property type="entry name" value="TonB-dep_rcpt-like"/>
</dbReference>
<gene>
    <name evidence="5" type="ORF">SAMN05192545_2337</name>
</gene>
<name>A0ABY0UMB8_9FLAO</name>
<dbReference type="InterPro" id="IPR037066">
    <property type="entry name" value="Plug_dom_sf"/>
</dbReference>
<feature type="domain" description="Peptidase M56" evidence="4">
    <location>
        <begin position="142"/>
        <end position="253"/>
    </location>
</feature>
<evidence type="ECO:0000256" key="1">
    <source>
        <dbReference type="PROSITE-ProRule" id="PRU01360"/>
    </source>
</evidence>
<feature type="transmembrane region" description="Helical" evidence="3">
    <location>
        <begin position="38"/>
        <end position="55"/>
    </location>
</feature>